<evidence type="ECO:0000259" key="7">
    <source>
        <dbReference type="Pfam" id="PF04138"/>
    </source>
</evidence>
<evidence type="ECO:0000313" key="9">
    <source>
        <dbReference type="Proteomes" id="UP001597277"/>
    </source>
</evidence>
<feature type="transmembrane region" description="Helical" evidence="6">
    <location>
        <begin position="86"/>
        <end position="105"/>
    </location>
</feature>
<evidence type="ECO:0000256" key="2">
    <source>
        <dbReference type="ARBA" id="ARBA00009399"/>
    </source>
</evidence>
<sequence>MTSNGGWGPGSRSRPRGTADRVGRFAGVGVLNTLIDMGVYAILVPHLSIVPSTIISTACGMLFSFLVNAFFVFGAHRVTWKAAVQFFGFNAINLWLLQPVIILALNAVMEPVLGHSYVAALAAKAGSLVVSATINFLVYDRYIWPRTAVPTEAPPWAEGAS</sequence>
<keyword evidence="5 6" id="KW-0472">Membrane</keyword>
<protein>
    <submittedName>
        <fullName evidence="8">GtrA family protein</fullName>
    </submittedName>
</protein>
<reference evidence="9" key="1">
    <citation type="journal article" date="2019" name="Int. J. Syst. Evol. Microbiol.">
        <title>The Global Catalogue of Microorganisms (GCM) 10K type strain sequencing project: providing services to taxonomists for standard genome sequencing and annotation.</title>
        <authorList>
            <consortium name="The Broad Institute Genomics Platform"/>
            <consortium name="The Broad Institute Genome Sequencing Center for Infectious Disease"/>
            <person name="Wu L."/>
            <person name="Ma J."/>
        </authorList>
    </citation>
    <scope>NUCLEOTIDE SEQUENCE [LARGE SCALE GENOMIC DNA]</scope>
    <source>
        <strain evidence="9">JCM 17130</strain>
    </source>
</reference>
<evidence type="ECO:0000256" key="6">
    <source>
        <dbReference type="SAM" id="Phobius"/>
    </source>
</evidence>
<dbReference type="RefSeq" id="WP_388010037.1">
    <property type="nucleotide sequence ID" value="NZ_JBHUEE010000010.1"/>
</dbReference>
<organism evidence="8 9">
    <name type="scientific">Georgenia deserti</name>
    <dbReference type="NCBI Taxonomy" id="2093781"/>
    <lineage>
        <taxon>Bacteria</taxon>
        <taxon>Bacillati</taxon>
        <taxon>Actinomycetota</taxon>
        <taxon>Actinomycetes</taxon>
        <taxon>Micrococcales</taxon>
        <taxon>Bogoriellaceae</taxon>
        <taxon>Georgenia</taxon>
    </lineage>
</organism>
<evidence type="ECO:0000256" key="5">
    <source>
        <dbReference type="ARBA" id="ARBA00023136"/>
    </source>
</evidence>
<dbReference type="InterPro" id="IPR051401">
    <property type="entry name" value="GtrA_CellWall_Glycosyl"/>
</dbReference>
<evidence type="ECO:0000256" key="3">
    <source>
        <dbReference type="ARBA" id="ARBA00022692"/>
    </source>
</evidence>
<gene>
    <name evidence="8" type="ORF">ACFSE6_16975</name>
</gene>
<comment type="similarity">
    <text evidence="2">Belongs to the GtrA family.</text>
</comment>
<dbReference type="PANTHER" id="PTHR38459:SF1">
    <property type="entry name" value="PROPHAGE BACTOPRENOL-LINKED GLUCOSE TRANSLOCASE HOMOLOG"/>
    <property type="match status" value="1"/>
</dbReference>
<keyword evidence="4 6" id="KW-1133">Transmembrane helix</keyword>
<evidence type="ECO:0000256" key="4">
    <source>
        <dbReference type="ARBA" id="ARBA00022989"/>
    </source>
</evidence>
<feature type="domain" description="GtrA/DPMS transmembrane" evidence="7">
    <location>
        <begin position="24"/>
        <end position="144"/>
    </location>
</feature>
<feature type="transmembrane region" description="Helical" evidence="6">
    <location>
        <begin position="117"/>
        <end position="138"/>
    </location>
</feature>
<feature type="transmembrane region" description="Helical" evidence="6">
    <location>
        <begin position="22"/>
        <end position="43"/>
    </location>
</feature>
<comment type="caution">
    <text evidence="8">The sequence shown here is derived from an EMBL/GenBank/DDBJ whole genome shotgun (WGS) entry which is preliminary data.</text>
</comment>
<dbReference type="Pfam" id="PF04138">
    <property type="entry name" value="GtrA_DPMS_TM"/>
    <property type="match status" value="1"/>
</dbReference>
<dbReference type="Proteomes" id="UP001597277">
    <property type="component" value="Unassembled WGS sequence"/>
</dbReference>
<keyword evidence="3 6" id="KW-0812">Transmembrane</keyword>
<comment type="subcellular location">
    <subcellularLocation>
        <location evidence="1">Membrane</location>
        <topology evidence="1">Multi-pass membrane protein</topology>
    </subcellularLocation>
</comment>
<proteinExistence type="inferred from homology"/>
<dbReference type="PANTHER" id="PTHR38459">
    <property type="entry name" value="PROPHAGE BACTOPRENOL-LINKED GLUCOSE TRANSLOCASE HOMOLOG"/>
    <property type="match status" value="1"/>
</dbReference>
<dbReference type="EMBL" id="JBHUEE010000010">
    <property type="protein sequence ID" value="MFD1719541.1"/>
    <property type="molecule type" value="Genomic_DNA"/>
</dbReference>
<feature type="transmembrane region" description="Helical" evidence="6">
    <location>
        <begin position="49"/>
        <end position="74"/>
    </location>
</feature>
<name>A0ABW4L7J9_9MICO</name>
<evidence type="ECO:0000256" key="1">
    <source>
        <dbReference type="ARBA" id="ARBA00004141"/>
    </source>
</evidence>
<keyword evidence="9" id="KW-1185">Reference proteome</keyword>
<dbReference type="InterPro" id="IPR007267">
    <property type="entry name" value="GtrA_DPMS_TM"/>
</dbReference>
<evidence type="ECO:0000313" key="8">
    <source>
        <dbReference type="EMBL" id="MFD1719541.1"/>
    </source>
</evidence>
<accession>A0ABW4L7J9</accession>